<evidence type="ECO:0000313" key="5">
    <source>
        <dbReference type="Proteomes" id="UP000045842"/>
    </source>
</evidence>
<gene>
    <name evidence="1" type="ORF">ERS007657_01876</name>
    <name evidence="2" type="ORF">ERS007661_01763</name>
    <name evidence="3" type="ORF">ERS007679_03691</name>
</gene>
<dbReference type="Proteomes" id="UP000046680">
    <property type="component" value="Unassembled WGS sequence"/>
</dbReference>
<reference evidence="4 5" key="1">
    <citation type="submission" date="2015-03" db="EMBL/GenBank/DDBJ databases">
        <authorList>
            <consortium name="Pathogen Informatics"/>
        </authorList>
    </citation>
    <scope>NUCLEOTIDE SEQUENCE [LARGE SCALE GENOMIC DNA]</scope>
    <source>
        <strain evidence="1 6">C09601061</strain>
        <strain evidence="2 4">D00501624</strain>
        <strain evidence="3 5">G09801536</strain>
    </source>
</reference>
<sequence length="151" mass="16694">MTIPVDATDDVCRQRPTRVLTQILSFRTDLGILRADRAGDSRVDRTRQVDEGLVALQLLQHGRGIWLVVQLAGDLLGDIAQALLRVGCSRRLLPGLFQLPPNPLRLERQGTRLDGEREPVIVAVDDAAASRWLDVGDLELAGRLRTQARGM</sequence>
<accession>A0A655EE63</accession>
<evidence type="ECO:0000313" key="4">
    <source>
        <dbReference type="Proteomes" id="UP000039217"/>
    </source>
</evidence>
<proteinExistence type="predicted"/>
<name>A0A655EE63_MYCTX</name>
<protein>
    <submittedName>
        <fullName evidence="2">Uncharacterized protein</fullName>
    </submittedName>
</protein>
<evidence type="ECO:0000313" key="3">
    <source>
        <dbReference type="EMBL" id="COW34841.1"/>
    </source>
</evidence>
<dbReference type="AlphaFoldDB" id="A0A655EE63"/>
<dbReference type="Proteomes" id="UP000039217">
    <property type="component" value="Unassembled WGS sequence"/>
</dbReference>
<organism evidence="2 4">
    <name type="scientific">Mycobacterium tuberculosis</name>
    <dbReference type="NCBI Taxonomy" id="1773"/>
    <lineage>
        <taxon>Bacteria</taxon>
        <taxon>Bacillati</taxon>
        <taxon>Actinomycetota</taxon>
        <taxon>Actinomycetes</taxon>
        <taxon>Mycobacteriales</taxon>
        <taxon>Mycobacteriaceae</taxon>
        <taxon>Mycobacterium</taxon>
        <taxon>Mycobacterium tuberculosis complex</taxon>
    </lineage>
</organism>
<evidence type="ECO:0000313" key="2">
    <source>
        <dbReference type="EMBL" id="CNV17153.1"/>
    </source>
</evidence>
<dbReference type="EMBL" id="CGCX01000646">
    <property type="protein sequence ID" value="CFR80824.1"/>
    <property type="molecule type" value="Genomic_DNA"/>
</dbReference>
<dbReference type="Proteomes" id="UP000045842">
    <property type="component" value="Unassembled WGS sequence"/>
</dbReference>
<dbReference type="EMBL" id="CQQC01000529">
    <property type="protein sequence ID" value="CNV17153.1"/>
    <property type="molecule type" value="Genomic_DNA"/>
</dbReference>
<evidence type="ECO:0000313" key="6">
    <source>
        <dbReference type="Proteomes" id="UP000046680"/>
    </source>
</evidence>
<evidence type="ECO:0000313" key="1">
    <source>
        <dbReference type="EMBL" id="CFR80824.1"/>
    </source>
</evidence>
<dbReference type="EMBL" id="CSAD01000729">
    <property type="protein sequence ID" value="COW34841.1"/>
    <property type="molecule type" value="Genomic_DNA"/>
</dbReference>